<organism evidence="1 2">
    <name type="scientific">Pantoea vagans</name>
    <dbReference type="NCBI Taxonomy" id="470934"/>
    <lineage>
        <taxon>Bacteria</taxon>
        <taxon>Pseudomonadati</taxon>
        <taxon>Pseudomonadota</taxon>
        <taxon>Gammaproteobacteria</taxon>
        <taxon>Enterobacterales</taxon>
        <taxon>Erwiniaceae</taxon>
        <taxon>Pantoea</taxon>
    </lineage>
</organism>
<gene>
    <name evidence="1" type="ORF">C9381_11835</name>
</gene>
<evidence type="ECO:0000313" key="2">
    <source>
        <dbReference type="Proteomes" id="UP000241538"/>
    </source>
</evidence>
<reference evidence="1 2" key="1">
    <citation type="journal article" date="2018" name="Int J Genomics">
        <title>Comparative Genomics Analysis of Plasmid pPV989-94 from a Clinical Isolate of Pantoea vagans PV989.</title>
        <authorList>
            <person name="Xu L."/>
            <person name="Yin M."/>
            <person name="Zhu T."/>
            <person name="Lu J."/>
            <person name="Bao Q."/>
        </authorList>
    </citation>
    <scope>NUCLEOTIDE SEQUENCE [LARGE SCALE GENOMIC DNA]</scope>
    <source>
        <strain evidence="1 2">PV989</strain>
    </source>
</reference>
<dbReference type="EMBL" id="CP028349">
    <property type="protein sequence ID" value="AVV37842.1"/>
    <property type="molecule type" value="Genomic_DNA"/>
</dbReference>
<protein>
    <submittedName>
        <fullName evidence="1">Uncharacterized protein</fullName>
    </submittedName>
</protein>
<dbReference type="AlphaFoldDB" id="A0AAN1NR66"/>
<accession>A0AAN1NR66</accession>
<proteinExistence type="predicted"/>
<sequence length="101" mass="10625">MPGGLQCWDANGKLIVDIGDYNTRYLGRTAVTMAANTNVVTGAFGGLTTSGSFVVVVSASSSVYYTPSNFAARALNGSFNIFKLSSYTAAVTLTLDMYAFI</sequence>
<evidence type="ECO:0000313" key="1">
    <source>
        <dbReference type="EMBL" id="AVV37842.1"/>
    </source>
</evidence>
<name>A0AAN1NR66_9GAMM</name>
<dbReference type="Proteomes" id="UP000241538">
    <property type="component" value="Chromosome"/>
</dbReference>
<dbReference type="RefSeq" id="WP_107319700.1">
    <property type="nucleotide sequence ID" value="NZ_CP028349.1"/>
</dbReference>